<dbReference type="WBParaSite" id="TCNE_0000517001-mRNA-1">
    <property type="protein sequence ID" value="TCNE_0000517001-mRNA-1"/>
    <property type="gene ID" value="TCNE_0000517001"/>
</dbReference>
<reference evidence="5" key="1">
    <citation type="submission" date="2016-06" db="UniProtKB">
        <authorList>
            <consortium name="WormBaseParasite"/>
        </authorList>
    </citation>
    <scope>IDENTIFICATION</scope>
</reference>
<feature type="compositionally biased region" description="Basic residues" evidence="1">
    <location>
        <begin position="143"/>
        <end position="160"/>
    </location>
</feature>
<evidence type="ECO:0000256" key="1">
    <source>
        <dbReference type="SAM" id="MobiDB-lite"/>
    </source>
</evidence>
<protein>
    <submittedName>
        <fullName evidence="5">DUF1758 domain-containing protein</fullName>
    </submittedName>
</protein>
<organism evidence="4 5">
    <name type="scientific">Toxocara canis</name>
    <name type="common">Canine roundworm</name>
    <dbReference type="NCBI Taxonomy" id="6265"/>
    <lineage>
        <taxon>Eukaryota</taxon>
        <taxon>Metazoa</taxon>
        <taxon>Ecdysozoa</taxon>
        <taxon>Nematoda</taxon>
        <taxon>Chromadorea</taxon>
        <taxon>Rhabditida</taxon>
        <taxon>Spirurina</taxon>
        <taxon>Ascaridomorpha</taxon>
        <taxon>Ascaridoidea</taxon>
        <taxon>Toxocaridae</taxon>
        <taxon>Toxocara</taxon>
    </lineage>
</organism>
<accession>A0A183U9K0</accession>
<keyword evidence="4" id="KW-1185">Reference proteome</keyword>
<feature type="domain" description="DUF1758" evidence="2">
    <location>
        <begin position="35"/>
        <end position="80"/>
    </location>
</feature>
<dbReference type="Proteomes" id="UP000050794">
    <property type="component" value="Unassembled WGS sequence"/>
</dbReference>
<gene>
    <name evidence="3" type="ORF">TCNE_LOCUS5170</name>
</gene>
<evidence type="ECO:0000259" key="2">
    <source>
        <dbReference type="Pfam" id="PF05585"/>
    </source>
</evidence>
<evidence type="ECO:0000313" key="4">
    <source>
        <dbReference type="Proteomes" id="UP000050794"/>
    </source>
</evidence>
<feature type="compositionally biased region" description="Basic and acidic residues" evidence="1">
    <location>
        <begin position="161"/>
        <end position="180"/>
    </location>
</feature>
<name>A0A183U9K0_TOXCA</name>
<dbReference type="AlphaFoldDB" id="A0A183U9K0"/>
<proteinExistence type="predicted"/>
<dbReference type="Pfam" id="PF05585">
    <property type="entry name" value="DUF1758"/>
    <property type="match status" value="1"/>
</dbReference>
<dbReference type="EMBL" id="UYWY01011614">
    <property type="protein sequence ID" value="VDM34379.1"/>
    <property type="molecule type" value="Genomic_DNA"/>
</dbReference>
<feature type="region of interest" description="Disordered" evidence="1">
    <location>
        <begin position="143"/>
        <end position="223"/>
    </location>
</feature>
<reference evidence="3 4" key="2">
    <citation type="submission" date="2018-11" db="EMBL/GenBank/DDBJ databases">
        <authorList>
            <consortium name="Pathogen Informatics"/>
        </authorList>
    </citation>
    <scope>NUCLEOTIDE SEQUENCE [LARGE SCALE GENOMIC DNA]</scope>
</reference>
<dbReference type="InterPro" id="IPR008737">
    <property type="entry name" value="DUF1758"/>
</dbReference>
<sequence>VALRDGSKKTIQANTVPYQCTAWRTNGKEGERGDLTEQQVVPDLLIGADYLWEFLDRIGIEKLSDGLFRIPTAVGDLYSRRICSGNLKNSGHSCVSAPVEATRDTFEDQAKETQTPRNPEKFLSSESIGIMDSATIGMKRTWKRKRKVKMRSRTRKTRKKREVDERPVEKSVVSMKERSYQRSLVPHRCNDKKEELSSRSTNGDEERAPIMDDHASCAHNGSG</sequence>
<feature type="compositionally biased region" description="Basic and acidic residues" evidence="1">
    <location>
        <begin position="188"/>
        <end position="216"/>
    </location>
</feature>
<evidence type="ECO:0000313" key="3">
    <source>
        <dbReference type="EMBL" id="VDM34379.1"/>
    </source>
</evidence>
<evidence type="ECO:0000313" key="5">
    <source>
        <dbReference type="WBParaSite" id="TCNE_0000517001-mRNA-1"/>
    </source>
</evidence>